<accession>A0ABN6GY57</accession>
<keyword evidence="2" id="KW-0472">Membrane</keyword>
<keyword evidence="2" id="KW-1133">Transmembrane helix</keyword>
<keyword evidence="1" id="KW-0175">Coiled coil</keyword>
<gene>
    <name evidence="3" type="ORF">HAHE_01500</name>
</gene>
<feature type="transmembrane region" description="Helical" evidence="2">
    <location>
        <begin position="180"/>
        <end position="203"/>
    </location>
</feature>
<feature type="coiled-coil region" evidence="1">
    <location>
        <begin position="36"/>
        <end position="73"/>
    </location>
</feature>
<dbReference type="RefSeq" id="WP_338687672.1">
    <property type="nucleotide sequence ID" value="NZ_AP024702.1"/>
</dbReference>
<organism evidence="3 4">
    <name type="scientific">Haloferula helveola</name>
    <dbReference type="NCBI Taxonomy" id="490095"/>
    <lineage>
        <taxon>Bacteria</taxon>
        <taxon>Pseudomonadati</taxon>
        <taxon>Verrucomicrobiota</taxon>
        <taxon>Verrucomicrobiia</taxon>
        <taxon>Verrucomicrobiales</taxon>
        <taxon>Verrucomicrobiaceae</taxon>
        <taxon>Haloferula</taxon>
    </lineage>
</organism>
<keyword evidence="2" id="KW-0812">Transmembrane</keyword>
<dbReference type="EMBL" id="AP024702">
    <property type="protein sequence ID" value="BCX46242.1"/>
    <property type="molecule type" value="Genomic_DNA"/>
</dbReference>
<evidence type="ECO:0000313" key="4">
    <source>
        <dbReference type="Proteomes" id="UP001374893"/>
    </source>
</evidence>
<keyword evidence="4" id="KW-1185">Reference proteome</keyword>
<sequence length="204" mass="23214">MPPATEHTHHIRVRNTQLEMDPNRSASGGDDVDGRLKVAQSQLEQLQAQREELERLKQETEALNSRRRDLIASQVEMTERLSSSVTLIDREIFEMRQEIDDLEQCRSCFSGHLTKIEKLNPESWSRDQLATQLDRALAIVEHAEDEYGQAADHFSRTRSAGIFSGVRRAKAPRGEFSQQFIRGLAFNLPIISLGAMALIVYLIK</sequence>
<reference evidence="3 4" key="1">
    <citation type="submission" date="2021-06" db="EMBL/GenBank/DDBJ databases">
        <title>Complete genome of Haloferula helveola possessing various polysaccharide degrading enzymes.</title>
        <authorList>
            <person name="Takami H."/>
            <person name="Huang C."/>
            <person name="Hamasaki K."/>
        </authorList>
    </citation>
    <scope>NUCLEOTIDE SEQUENCE [LARGE SCALE GENOMIC DNA]</scope>
    <source>
        <strain evidence="3 4">CN-1</strain>
    </source>
</reference>
<protein>
    <submittedName>
        <fullName evidence="3">Uncharacterized protein</fullName>
    </submittedName>
</protein>
<evidence type="ECO:0000256" key="1">
    <source>
        <dbReference type="SAM" id="Coils"/>
    </source>
</evidence>
<proteinExistence type="predicted"/>
<dbReference type="Proteomes" id="UP001374893">
    <property type="component" value="Chromosome"/>
</dbReference>
<evidence type="ECO:0000256" key="2">
    <source>
        <dbReference type="SAM" id="Phobius"/>
    </source>
</evidence>
<name>A0ABN6GY57_9BACT</name>
<evidence type="ECO:0000313" key="3">
    <source>
        <dbReference type="EMBL" id="BCX46242.1"/>
    </source>
</evidence>